<accession>A0A7I8KTL9</accession>
<dbReference type="Proteomes" id="UP000663760">
    <property type="component" value="Chromosome 8"/>
</dbReference>
<sequence>MCLVGRAWVFHLDICLETCIIFLKSFLID</sequence>
<organism evidence="1 2">
    <name type="scientific">Spirodela intermedia</name>
    <name type="common">Intermediate duckweed</name>
    <dbReference type="NCBI Taxonomy" id="51605"/>
    <lineage>
        <taxon>Eukaryota</taxon>
        <taxon>Viridiplantae</taxon>
        <taxon>Streptophyta</taxon>
        <taxon>Embryophyta</taxon>
        <taxon>Tracheophyta</taxon>
        <taxon>Spermatophyta</taxon>
        <taxon>Magnoliopsida</taxon>
        <taxon>Liliopsida</taxon>
        <taxon>Araceae</taxon>
        <taxon>Lemnoideae</taxon>
        <taxon>Spirodela</taxon>
    </lineage>
</organism>
<proteinExistence type="predicted"/>
<reference evidence="1" key="1">
    <citation type="submission" date="2020-02" db="EMBL/GenBank/DDBJ databases">
        <authorList>
            <person name="Scholz U."/>
            <person name="Mascher M."/>
            <person name="Fiebig A."/>
        </authorList>
    </citation>
    <scope>NUCLEOTIDE SEQUENCE</scope>
</reference>
<name>A0A7I8KTL9_SPIIN</name>
<dbReference type="EMBL" id="LR746271">
    <property type="protein sequence ID" value="CAA7400666.1"/>
    <property type="molecule type" value="Genomic_DNA"/>
</dbReference>
<gene>
    <name evidence="1" type="ORF">SI8410_08011344</name>
</gene>
<keyword evidence="2" id="KW-1185">Reference proteome</keyword>
<dbReference type="AlphaFoldDB" id="A0A7I8KTL9"/>
<evidence type="ECO:0000313" key="1">
    <source>
        <dbReference type="EMBL" id="CAA7400666.1"/>
    </source>
</evidence>
<evidence type="ECO:0000313" key="2">
    <source>
        <dbReference type="Proteomes" id="UP000663760"/>
    </source>
</evidence>
<protein>
    <submittedName>
        <fullName evidence="1">Uncharacterized protein</fullName>
    </submittedName>
</protein>